<dbReference type="Gene3D" id="2.60.490.10">
    <property type="entry name" value="atp-gated p2x4 ion channel domain"/>
    <property type="match status" value="1"/>
</dbReference>
<keyword evidence="8" id="KW-1071">Ligand-gated ion channel</keyword>
<evidence type="ECO:0000256" key="3">
    <source>
        <dbReference type="ARBA" id="ARBA00022448"/>
    </source>
</evidence>
<dbReference type="InterPro" id="IPR003049">
    <property type="entry name" value="P2X6_purnocptor"/>
</dbReference>
<comment type="subcellular location">
    <subcellularLocation>
        <location evidence="1">Endomembrane system</location>
    </subcellularLocation>
</comment>
<comment type="caution">
    <text evidence="10">The sequence shown here is derived from an EMBL/GenBank/DDBJ whole genome shotgun (WGS) entry which is preliminary data.</text>
</comment>
<dbReference type="Pfam" id="PF00864">
    <property type="entry name" value="P2X_receptor"/>
    <property type="match status" value="1"/>
</dbReference>
<evidence type="ECO:0000256" key="9">
    <source>
        <dbReference type="ARBA" id="ARBA00023303"/>
    </source>
</evidence>
<dbReference type="InterPro" id="IPR027309">
    <property type="entry name" value="P2X_extracellular_dom_sf"/>
</dbReference>
<organism evidence="10 11">
    <name type="scientific">Marmota monax</name>
    <name type="common">Woodchuck</name>
    <dbReference type="NCBI Taxonomy" id="9995"/>
    <lineage>
        <taxon>Eukaryota</taxon>
        <taxon>Metazoa</taxon>
        <taxon>Chordata</taxon>
        <taxon>Craniata</taxon>
        <taxon>Vertebrata</taxon>
        <taxon>Euteleostomi</taxon>
        <taxon>Mammalia</taxon>
        <taxon>Eutheria</taxon>
        <taxon>Euarchontoglires</taxon>
        <taxon>Glires</taxon>
        <taxon>Rodentia</taxon>
        <taxon>Sciuromorpha</taxon>
        <taxon>Sciuridae</taxon>
        <taxon>Xerinae</taxon>
        <taxon>Marmotini</taxon>
        <taxon>Marmota</taxon>
    </lineage>
</organism>
<evidence type="ECO:0000256" key="2">
    <source>
        <dbReference type="ARBA" id="ARBA00009848"/>
    </source>
</evidence>
<dbReference type="GO" id="GO:0012505">
    <property type="term" value="C:endomembrane system"/>
    <property type="evidence" value="ECO:0007669"/>
    <property type="project" value="UniProtKB-SubCell"/>
</dbReference>
<evidence type="ECO:0000256" key="6">
    <source>
        <dbReference type="ARBA" id="ARBA00023065"/>
    </source>
</evidence>
<dbReference type="InterPro" id="IPR059116">
    <property type="entry name" value="P2X_receptor"/>
</dbReference>
<dbReference type="GO" id="GO:0005886">
    <property type="term" value="C:plasma membrane"/>
    <property type="evidence" value="ECO:0007669"/>
    <property type="project" value="TreeGrafter"/>
</dbReference>
<dbReference type="PRINTS" id="PR01313">
    <property type="entry name" value="P2X6RECEPTOR"/>
</dbReference>
<evidence type="ECO:0000256" key="5">
    <source>
        <dbReference type="ARBA" id="ARBA00022989"/>
    </source>
</evidence>
<evidence type="ECO:0000256" key="4">
    <source>
        <dbReference type="ARBA" id="ARBA00022692"/>
    </source>
</evidence>
<dbReference type="GO" id="GO:0070588">
    <property type="term" value="P:calcium ion transmembrane transport"/>
    <property type="evidence" value="ECO:0007669"/>
    <property type="project" value="TreeGrafter"/>
</dbReference>
<evidence type="ECO:0000256" key="1">
    <source>
        <dbReference type="ARBA" id="ARBA00004308"/>
    </source>
</evidence>
<reference evidence="10" key="1">
    <citation type="submission" date="2019-04" db="EMBL/GenBank/DDBJ databases">
        <authorList>
            <person name="Alioto T."/>
            <person name="Alioto T."/>
        </authorList>
    </citation>
    <scope>NUCLEOTIDE SEQUENCE [LARGE SCALE GENOMIC DNA]</scope>
</reference>
<evidence type="ECO:0000256" key="7">
    <source>
        <dbReference type="ARBA" id="ARBA00023136"/>
    </source>
</evidence>
<keyword evidence="6" id="KW-0406">Ion transport</keyword>
<name>A0A5E4ASP1_MARMO</name>
<gene>
    <name evidence="10" type="ORF">MONAX_5E020522</name>
</gene>
<sequence length="108" mass="11914">MWADPTPSLANRINCDWPAQTLSGPLKVLSTGLARPLLIHAKNFTLFIKNTVTFSKFNFSKTNALDTWDSAYFKHCRYDALSNPYCPVFGIGDLIAAAGGDFEDLALL</sequence>
<keyword evidence="4" id="KW-0812">Transmembrane</keyword>
<evidence type="ECO:0000313" key="11">
    <source>
        <dbReference type="Proteomes" id="UP000335636"/>
    </source>
</evidence>
<proteinExistence type="inferred from homology"/>
<protein>
    <submittedName>
        <fullName evidence="10">Uncharacterized protein</fullName>
    </submittedName>
</protein>
<dbReference type="EMBL" id="CABDUW010000129">
    <property type="protein sequence ID" value="VTJ59766.1"/>
    <property type="molecule type" value="Genomic_DNA"/>
</dbReference>
<keyword evidence="5" id="KW-1133">Transmembrane helix</keyword>
<dbReference type="PANTHER" id="PTHR10125:SF21">
    <property type="entry name" value="P2X PURINOCEPTOR 6"/>
    <property type="match status" value="1"/>
</dbReference>
<dbReference type="PANTHER" id="PTHR10125">
    <property type="entry name" value="P2X PURINOCEPTOR"/>
    <property type="match status" value="1"/>
</dbReference>
<dbReference type="GO" id="GO:0005524">
    <property type="term" value="F:ATP binding"/>
    <property type="evidence" value="ECO:0007669"/>
    <property type="project" value="InterPro"/>
</dbReference>
<dbReference type="Proteomes" id="UP000335636">
    <property type="component" value="Unassembled WGS sequence"/>
</dbReference>
<dbReference type="GO" id="GO:0098794">
    <property type="term" value="C:postsynapse"/>
    <property type="evidence" value="ECO:0007669"/>
    <property type="project" value="GOC"/>
</dbReference>
<dbReference type="AlphaFoldDB" id="A0A5E4ASP1"/>
<keyword evidence="3" id="KW-0813">Transport</keyword>
<feature type="non-terminal residue" evidence="10">
    <location>
        <position position="108"/>
    </location>
</feature>
<keyword evidence="9" id="KW-0407">Ion channel</keyword>
<keyword evidence="11" id="KW-1185">Reference proteome</keyword>
<dbReference type="GO" id="GO:0004931">
    <property type="term" value="F:extracellularly ATP-gated monoatomic cation channel activity"/>
    <property type="evidence" value="ECO:0007669"/>
    <property type="project" value="TreeGrafter"/>
</dbReference>
<dbReference type="GO" id="GO:0001614">
    <property type="term" value="F:purinergic nucleotide receptor activity"/>
    <property type="evidence" value="ECO:0007669"/>
    <property type="project" value="InterPro"/>
</dbReference>
<accession>A0A5E4ASP1</accession>
<comment type="similarity">
    <text evidence="2">Belongs to the P2X receptor family.</text>
</comment>
<evidence type="ECO:0000313" key="10">
    <source>
        <dbReference type="EMBL" id="VTJ59766.1"/>
    </source>
</evidence>
<evidence type="ECO:0000256" key="8">
    <source>
        <dbReference type="ARBA" id="ARBA00023286"/>
    </source>
</evidence>
<keyword evidence="7" id="KW-0472">Membrane</keyword>